<dbReference type="HOGENOM" id="CLU_041661_0_0_0"/>
<protein>
    <recommendedName>
        <fullName evidence="1">DUF1559 domain-containing protein</fullName>
    </recommendedName>
</protein>
<dbReference type="PANTHER" id="PTHR30093">
    <property type="entry name" value="GENERAL SECRETION PATHWAY PROTEIN G"/>
    <property type="match status" value="1"/>
</dbReference>
<dbReference type="SUPFAM" id="SSF54523">
    <property type="entry name" value="Pili subunits"/>
    <property type="match status" value="1"/>
</dbReference>
<dbReference type="NCBIfam" id="TIGR04294">
    <property type="entry name" value="pre_pil_HX9DG"/>
    <property type="match status" value="1"/>
</dbReference>
<organism evidence="2 3">
    <name type="scientific">Pirellula staleyi (strain ATCC 27377 / DSM 6068 / ICPB 4128)</name>
    <name type="common">Pirella staleyi</name>
    <dbReference type="NCBI Taxonomy" id="530564"/>
    <lineage>
        <taxon>Bacteria</taxon>
        <taxon>Pseudomonadati</taxon>
        <taxon>Planctomycetota</taxon>
        <taxon>Planctomycetia</taxon>
        <taxon>Pirellulales</taxon>
        <taxon>Pirellulaceae</taxon>
        <taxon>Pirellula</taxon>
    </lineage>
</organism>
<evidence type="ECO:0000313" key="2">
    <source>
        <dbReference type="EMBL" id="ADB19023.1"/>
    </source>
</evidence>
<dbReference type="InterPro" id="IPR027558">
    <property type="entry name" value="Pre_pil_HX9DG_C"/>
</dbReference>
<name>D2R561_PIRSD</name>
<gene>
    <name evidence="2" type="ordered locus">Psta_4376</name>
</gene>
<proteinExistence type="predicted"/>
<dbReference type="Pfam" id="PF07596">
    <property type="entry name" value="SBP_bac_10"/>
    <property type="match status" value="1"/>
</dbReference>
<dbReference type="eggNOG" id="COG2165">
    <property type="taxonomic scope" value="Bacteria"/>
</dbReference>
<keyword evidence="3" id="KW-1185">Reference proteome</keyword>
<dbReference type="KEGG" id="psl:Psta_4376"/>
<dbReference type="NCBIfam" id="TIGR02532">
    <property type="entry name" value="IV_pilin_GFxxxE"/>
    <property type="match status" value="1"/>
</dbReference>
<dbReference type="Proteomes" id="UP000001887">
    <property type="component" value="Chromosome"/>
</dbReference>
<sequence length="313" mass="33653" precursor="true">MHFSPLPKRRPAFTLVELLVVIAIIGVLVALLLPAVQAAREAARRTQCTNQLKQIVLAMHNYFDTNGRLPPGRMGCDCWTADVCGTRPDSTRPGTSGFAMILPQLEQQTLYDQFGWQLGAVEPATGCGGTADTSGWKTAAVAAAMATRPKVFVCPSDTSQSQRGGTATGSYAMVHGSVGPSRGTDQNMKHYNNGSFMYRTEIRFSDILDGLSNTMFVGEVIEAHTSQSSNRWMIAGRHVDSLRTAENPLNTKPGQGILNTATTGQENGAFASRHPQGGNFAFGDGRVQFLNQNIALATYRGLATRNGSETVQP</sequence>
<evidence type="ECO:0000313" key="3">
    <source>
        <dbReference type="Proteomes" id="UP000001887"/>
    </source>
</evidence>
<accession>D2R561</accession>
<dbReference type="OrthoDB" id="282726at2"/>
<dbReference type="EMBL" id="CP001848">
    <property type="protein sequence ID" value="ADB19023.1"/>
    <property type="molecule type" value="Genomic_DNA"/>
</dbReference>
<evidence type="ECO:0000259" key="1">
    <source>
        <dbReference type="Pfam" id="PF07596"/>
    </source>
</evidence>
<dbReference type="AlphaFoldDB" id="D2R561"/>
<dbReference type="Pfam" id="PF07963">
    <property type="entry name" value="N_methyl"/>
    <property type="match status" value="1"/>
</dbReference>
<dbReference type="InterPro" id="IPR012902">
    <property type="entry name" value="N_methyl_site"/>
</dbReference>
<dbReference type="InterPro" id="IPR045584">
    <property type="entry name" value="Pilin-like"/>
</dbReference>
<feature type="domain" description="DUF1559" evidence="1">
    <location>
        <begin position="37"/>
        <end position="295"/>
    </location>
</feature>
<dbReference type="STRING" id="530564.Psta_4376"/>
<dbReference type="PANTHER" id="PTHR30093:SF2">
    <property type="entry name" value="TYPE II SECRETION SYSTEM PROTEIN H"/>
    <property type="match status" value="1"/>
</dbReference>
<dbReference type="InterPro" id="IPR011453">
    <property type="entry name" value="DUF1559"/>
</dbReference>
<reference evidence="2 3" key="1">
    <citation type="journal article" date="2009" name="Stand. Genomic Sci.">
        <title>Complete genome sequence of Pirellula staleyi type strain (ATCC 27377).</title>
        <authorList>
            <person name="Clum A."/>
            <person name="Tindall B.J."/>
            <person name="Sikorski J."/>
            <person name="Ivanova N."/>
            <person name="Mavrommatis K."/>
            <person name="Lucas S."/>
            <person name="Glavina del Rio T."/>
            <person name="Nolan M."/>
            <person name="Chen F."/>
            <person name="Tice H."/>
            <person name="Pitluck S."/>
            <person name="Cheng J.F."/>
            <person name="Chertkov O."/>
            <person name="Brettin T."/>
            <person name="Han C."/>
            <person name="Detter J.C."/>
            <person name="Kuske C."/>
            <person name="Bruce D."/>
            <person name="Goodwin L."/>
            <person name="Ovchinikova G."/>
            <person name="Pati A."/>
            <person name="Mikhailova N."/>
            <person name="Chen A."/>
            <person name="Palaniappan K."/>
            <person name="Land M."/>
            <person name="Hauser L."/>
            <person name="Chang Y.J."/>
            <person name="Jeffries C.D."/>
            <person name="Chain P."/>
            <person name="Rohde M."/>
            <person name="Goker M."/>
            <person name="Bristow J."/>
            <person name="Eisen J.A."/>
            <person name="Markowitz V."/>
            <person name="Hugenholtz P."/>
            <person name="Kyrpides N.C."/>
            <person name="Klenk H.P."/>
            <person name="Lapidus A."/>
        </authorList>
    </citation>
    <scope>NUCLEOTIDE SEQUENCE [LARGE SCALE GENOMIC DNA]</scope>
    <source>
        <strain evidence="3">ATCC 27377 / DSM 6068 / ICPB 4128</strain>
    </source>
</reference>
<dbReference type="Gene3D" id="3.30.700.10">
    <property type="entry name" value="Glycoprotein, Type 4 Pilin"/>
    <property type="match status" value="1"/>
</dbReference>